<dbReference type="AlphaFoldDB" id="A0AAW0APP1"/>
<name>A0AAW0APP1_9AGAR</name>
<sequence>MASRGTDNLRCYLREATLPPMANDPNAPQMPPAGHKSHQNHLKVRPQSWRRLENIFSFEDKSMAIIVSSWIDAHIPETSLGVEDEDPVTGERLAVPGPAIFDIPYQKERRPSDIIRLIPWLDNLPLMTVQRVVHLLYPATRRWGFFYCDESNNDRNLLQYFMWSLLLPPDEMDPETLAEIGPKSILIAFQPPWILSDQDIKEFSECRSFPPFRVPGNAFPTPLESRERLWGKIWDACVAKNTPWFVLTSYNKWVFGAFSEGWTAAFVTPVYAFDAVCPTVLEWLTFWVASAMRLRGWRSIPKVPEPVSLGPVLIPAIHNANFATPANSESNWEGKSQDAATSAHARSMSPVFTDGGLPGLEIRPIHQIVQEWMQKKVDSNGAAPDIPSRAQSPARNDIFEQTLTRHGDWLV</sequence>
<evidence type="ECO:0000256" key="1">
    <source>
        <dbReference type="SAM" id="MobiDB-lite"/>
    </source>
</evidence>
<accession>A0AAW0APP1</accession>
<feature type="region of interest" description="Disordered" evidence="1">
    <location>
        <begin position="18"/>
        <end position="42"/>
    </location>
</feature>
<comment type="caution">
    <text evidence="2">The sequence shown here is derived from an EMBL/GenBank/DDBJ whole genome shotgun (WGS) entry which is preliminary data.</text>
</comment>
<dbReference type="EMBL" id="JAWWNJ010000055">
    <property type="protein sequence ID" value="KAK7014884.1"/>
    <property type="molecule type" value="Genomic_DNA"/>
</dbReference>
<evidence type="ECO:0000313" key="3">
    <source>
        <dbReference type="Proteomes" id="UP001362999"/>
    </source>
</evidence>
<evidence type="ECO:0000313" key="2">
    <source>
        <dbReference type="EMBL" id="KAK7014884.1"/>
    </source>
</evidence>
<dbReference type="Proteomes" id="UP001362999">
    <property type="component" value="Unassembled WGS sequence"/>
</dbReference>
<proteinExistence type="predicted"/>
<organism evidence="2 3">
    <name type="scientific">Favolaschia claudopus</name>
    <dbReference type="NCBI Taxonomy" id="2862362"/>
    <lineage>
        <taxon>Eukaryota</taxon>
        <taxon>Fungi</taxon>
        <taxon>Dikarya</taxon>
        <taxon>Basidiomycota</taxon>
        <taxon>Agaricomycotina</taxon>
        <taxon>Agaricomycetes</taxon>
        <taxon>Agaricomycetidae</taxon>
        <taxon>Agaricales</taxon>
        <taxon>Marasmiineae</taxon>
        <taxon>Mycenaceae</taxon>
        <taxon>Favolaschia</taxon>
    </lineage>
</organism>
<reference evidence="2 3" key="1">
    <citation type="journal article" date="2024" name="J Genomics">
        <title>Draft genome sequencing and assembly of Favolaschia claudopus CIRM-BRFM 2984 isolated from oak limbs.</title>
        <authorList>
            <person name="Navarro D."/>
            <person name="Drula E."/>
            <person name="Chaduli D."/>
            <person name="Cazenave R."/>
            <person name="Ahrendt S."/>
            <person name="Wang J."/>
            <person name="Lipzen A."/>
            <person name="Daum C."/>
            <person name="Barry K."/>
            <person name="Grigoriev I.V."/>
            <person name="Favel A."/>
            <person name="Rosso M.N."/>
            <person name="Martin F."/>
        </authorList>
    </citation>
    <scope>NUCLEOTIDE SEQUENCE [LARGE SCALE GENOMIC DNA]</scope>
    <source>
        <strain evidence="2 3">CIRM-BRFM 2984</strain>
    </source>
</reference>
<protein>
    <submittedName>
        <fullName evidence="2">Microtubule associated protein</fullName>
    </submittedName>
</protein>
<gene>
    <name evidence="2" type="ORF">R3P38DRAFT_3276696</name>
</gene>
<keyword evidence="3" id="KW-1185">Reference proteome</keyword>